<accession>A0A3D8SUU9</accession>
<dbReference type="PROSITE" id="PS51747">
    <property type="entry name" value="CYT_DCMP_DEAMINASES_2"/>
    <property type="match status" value="1"/>
</dbReference>
<dbReference type="InterPro" id="IPR016193">
    <property type="entry name" value="Cytidine_deaminase-like"/>
</dbReference>
<name>A0A3D8SUU9_9EURO</name>
<evidence type="ECO:0000313" key="4">
    <source>
        <dbReference type="Proteomes" id="UP000256690"/>
    </source>
</evidence>
<dbReference type="CDD" id="cd01285">
    <property type="entry name" value="nucleoside_deaminase"/>
    <property type="match status" value="1"/>
</dbReference>
<organism evidence="3 4">
    <name type="scientific">Aspergillus mulundensis</name>
    <dbReference type="NCBI Taxonomy" id="1810919"/>
    <lineage>
        <taxon>Eukaryota</taxon>
        <taxon>Fungi</taxon>
        <taxon>Dikarya</taxon>
        <taxon>Ascomycota</taxon>
        <taxon>Pezizomycotina</taxon>
        <taxon>Eurotiomycetes</taxon>
        <taxon>Eurotiomycetidae</taxon>
        <taxon>Eurotiales</taxon>
        <taxon>Aspergillaceae</taxon>
        <taxon>Aspergillus</taxon>
        <taxon>Aspergillus subgen. Nidulantes</taxon>
    </lineage>
</organism>
<gene>
    <name evidence="3" type="ORF">DSM5745_01819</name>
</gene>
<protein>
    <recommendedName>
        <fullName evidence="2">CMP/dCMP-type deaminase domain-containing protein</fullName>
    </recommendedName>
</protein>
<comment type="caution">
    <text evidence="3">The sequence shown here is derived from an EMBL/GenBank/DDBJ whole genome shotgun (WGS) entry which is preliminary data.</text>
</comment>
<dbReference type="GO" id="GO:0002100">
    <property type="term" value="P:tRNA wobble adenosine to inosine editing"/>
    <property type="evidence" value="ECO:0007669"/>
    <property type="project" value="TreeGrafter"/>
</dbReference>
<dbReference type="GO" id="GO:0052717">
    <property type="term" value="F:tRNA-specific adenosine-34 deaminase activity"/>
    <property type="evidence" value="ECO:0007669"/>
    <property type="project" value="TreeGrafter"/>
</dbReference>
<dbReference type="Pfam" id="PF00383">
    <property type="entry name" value="dCMP_cyt_deam_1"/>
    <property type="match status" value="1"/>
</dbReference>
<dbReference type="OrthoDB" id="408702at2759"/>
<feature type="signal peptide" evidence="1">
    <location>
        <begin position="1"/>
        <end position="23"/>
    </location>
</feature>
<dbReference type="InterPro" id="IPR002125">
    <property type="entry name" value="CMP_dCMP_dom"/>
</dbReference>
<reference evidence="3 4" key="1">
    <citation type="journal article" date="2018" name="IMA Fungus">
        <title>IMA Genome-F 9: Draft genome sequence of Annulohypoxylon stygium, Aspergillus mulundensis, Berkeleyomyces basicola (syn. Thielaviopsis basicola), Ceratocystis smalleyi, two Cercospora beticola strains, Coleophoma cylindrospora, Fusarium fracticaudum, Phialophora cf. hyalina, and Morchella septimelata.</title>
        <authorList>
            <person name="Wingfield B.D."/>
            <person name="Bills G.F."/>
            <person name="Dong Y."/>
            <person name="Huang W."/>
            <person name="Nel W.J."/>
            <person name="Swalarsk-Parry B.S."/>
            <person name="Vaghefi N."/>
            <person name="Wilken P.M."/>
            <person name="An Z."/>
            <person name="de Beer Z.W."/>
            <person name="De Vos L."/>
            <person name="Chen L."/>
            <person name="Duong T.A."/>
            <person name="Gao Y."/>
            <person name="Hammerbacher A."/>
            <person name="Kikkert J.R."/>
            <person name="Li Y."/>
            <person name="Li H."/>
            <person name="Li K."/>
            <person name="Li Q."/>
            <person name="Liu X."/>
            <person name="Ma X."/>
            <person name="Naidoo K."/>
            <person name="Pethybridge S.J."/>
            <person name="Sun J."/>
            <person name="Steenkamp E.T."/>
            <person name="van der Nest M.A."/>
            <person name="van Wyk S."/>
            <person name="Wingfield M.J."/>
            <person name="Xiong C."/>
            <person name="Yue Q."/>
            <person name="Zhang X."/>
        </authorList>
    </citation>
    <scope>NUCLEOTIDE SEQUENCE [LARGE SCALE GENOMIC DNA]</scope>
    <source>
        <strain evidence="3 4">DSM 5745</strain>
    </source>
</reference>
<evidence type="ECO:0000256" key="1">
    <source>
        <dbReference type="SAM" id="SignalP"/>
    </source>
</evidence>
<dbReference type="Gene3D" id="3.40.140.10">
    <property type="entry name" value="Cytidine Deaminase, domain 2"/>
    <property type="match status" value="1"/>
</dbReference>
<dbReference type="STRING" id="1810919.A0A3D8SUU9"/>
<dbReference type="AlphaFoldDB" id="A0A3D8SUU9"/>
<proteinExistence type="predicted"/>
<dbReference type="GeneID" id="38112189"/>
<evidence type="ECO:0000313" key="3">
    <source>
        <dbReference type="EMBL" id="RDW90044.1"/>
    </source>
</evidence>
<evidence type="ECO:0000259" key="2">
    <source>
        <dbReference type="PROSITE" id="PS51747"/>
    </source>
</evidence>
<feature type="domain" description="CMP/dCMP-type deaminase" evidence="2">
    <location>
        <begin position="42"/>
        <end position="183"/>
    </location>
</feature>
<keyword evidence="4" id="KW-1185">Reference proteome</keyword>
<dbReference type="EMBL" id="PVWQ01000002">
    <property type="protein sequence ID" value="RDW90044.1"/>
    <property type="molecule type" value="Genomic_DNA"/>
</dbReference>
<dbReference type="Proteomes" id="UP000256690">
    <property type="component" value="Unassembled WGS sequence"/>
</dbReference>
<dbReference type="RefSeq" id="XP_026606998.1">
    <property type="nucleotide sequence ID" value="XM_026743835.1"/>
</dbReference>
<dbReference type="PANTHER" id="PTHR11079">
    <property type="entry name" value="CYTOSINE DEAMINASE FAMILY MEMBER"/>
    <property type="match status" value="1"/>
</dbReference>
<dbReference type="SUPFAM" id="SSF53927">
    <property type="entry name" value="Cytidine deaminase-like"/>
    <property type="match status" value="1"/>
</dbReference>
<keyword evidence="1" id="KW-0732">Signal</keyword>
<dbReference type="PANTHER" id="PTHR11079:SF203">
    <property type="entry name" value="CMP_DCMP-TYPE DEAMINASE DOMAIN-CONTAINING PROTEIN"/>
    <property type="match status" value="1"/>
</dbReference>
<sequence>MASFHYIFLSLLYVLVASHGINSGLTVETPLRPAGRHDVPFAIRAHWMHQTTQALREQSSPCPFAAFGTAIVNHTGGNGLGDLICTGVNDISSTGNPTHHGEISAIDNCTQILQDPHGRFRLSPSETQAAFTDLTLYTNAESCPMCAAAIRWAGFREYVYSTSIDKLIEFGWGQINISSLEIFEHSRDLSSPYPRVIKDLLPAVTDPLFRWQFDDSMPCPLGCERVGDGSTCKIAVSF</sequence>
<feature type="chain" id="PRO_5017816510" description="CMP/dCMP-type deaminase domain-containing protein" evidence="1">
    <location>
        <begin position="24"/>
        <end position="238"/>
    </location>
</feature>